<dbReference type="Proteomes" id="UP000175989">
    <property type="component" value="Unassembled WGS sequence"/>
</dbReference>
<dbReference type="PATRIC" id="fig|762836.4.peg.673"/>
<comment type="caution">
    <text evidence="1">The sequence shown here is derived from an EMBL/GenBank/DDBJ whole genome shotgun (WGS) entry which is preliminary data.</text>
</comment>
<accession>A0A1E7X6C1</accession>
<dbReference type="EMBL" id="LROM01000046">
    <property type="protein sequence ID" value="OFA08610.1"/>
    <property type="molecule type" value="Genomic_DNA"/>
</dbReference>
<reference evidence="2" key="1">
    <citation type="journal article" date="2016" name="Front. Microbiol.">
        <title>Molecular Keys to the Janthinobacterium and Duganella spp. Interaction with the Plant Pathogen Fusarium graminearum.</title>
        <authorList>
            <person name="Haack F.S."/>
            <person name="Poehlein A."/>
            <person name="Kroger C."/>
            <person name="Voigt C.A."/>
            <person name="Piepenbring M."/>
            <person name="Bode H.B."/>
            <person name="Daniel R."/>
            <person name="Schafer W."/>
            <person name="Streit W.R."/>
        </authorList>
    </citation>
    <scope>NUCLEOTIDE SEQUENCE [LARGE SCALE GENOMIC DNA]</scope>
    <source>
        <strain evidence="2">T54</strain>
    </source>
</reference>
<proteinExistence type="predicted"/>
<dbReference type="RefSeq" id="WP_070246319.1">
    <property type="nucleotide sequence ID" value="NZ_LROM01000046.1"/>
</dbReference>
<dbReference type="AlphaFoldDB" id="A0A1E7X6C1"/>
<protein>
    <submittedName>
        <fullName evidence="1">Uncharacterized protein</fullName>
    </submittedName>
</protein>
<organism evidence="1 2">
    <name type="scientific">Duganella phyllosphaerae</name>
    <dbReference type="NCBI Taxonomy" id="762836"/>
    <lineage>
        <taxon>Bacteria</taxon>
        <taxon>Pseudomonadati</taxon>
        <taxon>Pseudomonadota</taxon>
        <taxon>Betaproteobacteria</taxon>
        <taxon>Burkholderiales</taxon>
        <taxon>Oxalobacteraceae</taxon>
        <taxon>Telluria group</taxon>
        <taxon>Duganella</taxon>
    </lineage>
</organism>
<gene>
    <name evidence="1" type="ORF">DUPY_06330</name>
</gene>
<dbReference type="OrthoDB" id="116741at2"/>
<sequence>MTDTTPNANTGDPRLQDETRLEAIRRRIDAVAHDAPHLAKIALEAMVRKHNPELKGTANSAGRAGKQSGNVSELTAIAALKPGGAERLRRIFDLTNGNMDGAQRVSTLHDMRFVFFDNDTRILFATTYDGDWDSYINDFATKIPELMDLLFANIEGWPGIDSPQVKDFIAGHQIDAAGWFVANPQVTVVDTRRFQRMDRALTAFLDQMAANPPQDEATRRALETLGAAIGQPEGVDY</sequence>
<evidence type="ECO:0000313" key="1">
    <source>
        <dbReference type="EMBL" id="OFA08610.1"/>
    </source>
</evidence>
<name>A0A1E7X6C1_9BURK</name>
<keyword evidence="2" id="KW-1185">Reference proteome</keyword>
<evidence type="ECO:0000313" key="2">
    <source>
        <dbReference type="Proteomes" id="UP000175989"/>
    </source>
</evidence>